<accession>A0A0D6AWE9</accession>
<dbReference type="EMBL" id="AP014800">
    <property type="protein sequence ID" value="BAQ71252.1"/>
    <property type="molecule type" value="Genomic_DNA"/>
</dbReference>
<dbReference type="PATRIC" id="fig|35806.4.peg.36"/>
<name>A0A0D6AWE9_RHOSU</name>
<protein>
    <submittedName>
        <fullName evidence="1">Hypothetical phage protein</fullName>
    </submittedName>
</protein>
<organism evidence="1 3">
    <name type="scientific">Rhodovulum sulfidophilum</name>
    <name type="common">Rhodobacter sulfidophilus</name>
    <dbReference type="NCBI Taxonomy" id="35806"/>
    <lineage>
        <taxon>Bacteria</taxon>
        <taxon>Pseudomonadati</taxon>
        <taxon>Pseudomonadota</taxon>
        <taxon>Alphaproteobacteria</taxon>
        <taxon>Rhodobacterales</taxon>
        <taxon>Paracoccaceae</taxon>
        <taxon>Rhodovulum</taxon>
    </lineage>
</organism>
<evidence type="ECO:0000313" key="3">
    <source>
        <dbReference type="Proteomes" id="UP000064912"/>
    </source>
</evidence>
<dbReference type="AlphaFoldDB" id="A0A0D6AWE9"/>
<dbReference type="EMBL" id="AP014800">
    <property type="protein sequence ID" value="BAQ67208.1"/>
    <property type="molecule type" value="Genomic_DNA"/>
</dbReference>
<reference evidence="1 3" key="1">
    <citation type="submission" date="2015-02" db="EMBL/GenBank/DDBJ databases">
        <title>Genome sequene of Rhodovulum sulfidophilum DSM 2351.</title>
        <authorList>
            <person name="Nagao N."/>
        </authorList>
    </citation>
    <scope>NUCLEOTIDE SEQUENCE [LARGE SCALE GENOMIC DNA]</scope>
    <source>
        <strain evidence="1 3">DSM 2351</strain>
    </source>
</reference>
<dbReference type="KEGG" id="rsu:NHU_04130"/>
<dbReference type="KEGG" id="rsu:NHU_00036"/>
<evidence type="ECO:0000313" key="2">
    <source>
        <dbReference type="EMBL" id="BAQ71252.1"/>
    </source>
</evidence>
<sequence>MAIKVEGLDDLNRQLRKIARDAPEAAQRGAYAGGLLIQGKGQKLTPVEHNNLRGSAYTQKIPKGAEVGFSAEYAIFVHENLEQKRKGKPRPSGLGTYWNPGGPKFLEKAVDENAEAVRDLVEAEIRKALEQ</sequence>
<proteinExistence type="predicted"/>
<evidence type="ECO:0000313" key="1">
    <source>
        <dbReference type="EMBL" id="BAQ67208.1"/>
    </source>
</evidence>
<dbReference type="Proteomes" id="UP000064912">
    <property type="component" value="Chromosome"/>
</dbReference>
<gene>
    <name evidence="1" type="ORF">NHU_00036</name>
    <name evidence="2" type="ORF">NHU_04130</name>
</gene>